<comment type="subcellular location">
    <subcellularLocation>
        <location evidence="1">Nucleus</location>
    </subcellularLocation>
</comment>
<dbReference type="Pfam" id="PF03732">
    <property type="entry name" value="Retrotrans_gag"/>
    <property type="match status" value="1"/>
</dbReference>
<name>A0AAQ3PVR4_PASNO</name>
<keyword evidence="5" id="KW-0805">Transcription regulation</keyword>
<dbReference type="PANTHER" id="PTHR46481">
    <property type="entry name" value="ZINC FINGER BED DOMAIN-CONTAINING PROTEIN 4"/>
    <property type="match status" value="1"/>
</dbReference>
<gene>
    <name evidence="11" type="ORF">U9M48_004745</name>
</gene>
<dbReference type="SMART" id="SM00614">
    <property type="entry name" value="ZnF_BED"/>
    <property type="match status" value="1"/>
</dbReference>
<accession>A0AAQ3PVR4</accession>
<dbReference type="GO" id="GO:0003677">
    <property type="term" value="F:DNA binding"/>
    <property type="evidence" value="ECO:0007669"/>
    <property type="project" value="InterPro"/>
</dbReference>
<evidence type="ECO:0000256" key="4">
    <source>
        <dbReference type="ARBA" id="ARBA00022833"/>
    </source>
</evidence>
<organism evidence="11 12">
    <name type="scientific">Paspalum notatum var. saurae</name>
    <dbReference type="NCBI Taxonomy" id="547442"/>
    <lineage>
        <taxon>Eukaryota</taxon>
        <taxon>Viridiplantae</taxon>
        <taxon>Streptophyta</taxon>
        <taxon>Embryophyta</taxon>
        <taxon>Tracheophyta</taxon>
        <taxon>Spermatophyta</taxon>
        <taxon>Magnoliopsida</taxon>
        <taxon>Liliopsida</taxon>
        <taxon>Poales</taxon>
        <taxon>Poaceae</taxon>
        <taxon>PACMAD clade</taxon>
        <taxon>Panicoideae</taxon>
        <taxon>Andropogonodae</taxon>
        <taxon>Paspaleae</taxon>
        <taxon>Paspalinae</taxon>
        <taxon>Paspalum</taxon>
    </lineage>
</organism>
<keyword evidence="2" id="KW-0479">Metal-binding</keyword>
<evidence type="ECO:0000313" key="12">
    <source>
        <dbReference type="Proteomes" id="UP001341281"/>
    </source>
</evidence>
<dbReference type="AlphaFoldDB" id="A0AAQ3PVR4"/>
<dbReference type="GO" id="GO:0005634">
    <property type="term" value="C:nucleus"/>
    <property type="evidence" value="ECO:0007669"/>
    <property type="project" value="UniProtKB-SubCell"/>
</dbReference>
<dbReference type="PROSITE" id="PS50808">
    <property type="entry name" value="ZF_BED"/>
    <property type="match status" value="1"/>
</dbReference>
<dbReference type="SUPFAM" id="SSF53098">
    <property type="entry name" value="Ribonuclease H-like"/>
    <property type="match status" value="1"/>
</dbReference>
<dbReference type="InterPro" id="IPR003656">
    <property type="entry name" value="Znf_BED"/>
</dbReference>
<evidence type="ECO:0000256" key="7">
    <source>
        <dbReference type="ARBA" id="ARBA00023242"/>
    </source>
</evidence>
<evidence type="ECO:0000313" key="11">
    <source>
        <dbReference type="EMBL" id="WVZ53857.1"/>
    </source>
</evidence>
<evidence type="ECO:0000256" key="5">
    <source>
        <dbReference type="ARBA" id="ARBA00023015"/>
    </source>
</evidence>
<keyword evidence="7" id="KW-0539">Nucleus</keyword>
<keyword evidence="4" id="KW-0862">Zinc</keyword>
<evidence type="ECO:0000256" key="6">
    <source>
        <dbReference type="ARBA" id="ARBA00023163"/>
    </source>
</evidence>
<keyword evidence="3 8" id="KW-0863">Zinc-finger</keyword>
<dbReference type="InterPro" id="IPR005162">
    <property type="entry name" value="Retrotrans_gag_dom"/>
</dbReference>
<dbReference type="InterPro" id="IPR052035">
    <property type="entry name" value="ZnF_BED_domain_contain"/>
</dbReference>
<proteinExistence type="predicted"/>
<reference evidence="11 12" key="1">
    <citation type="submission" date="2024-02" db="EMBL/GenBank/DDBJ databases">
        <title>High-quality chromosome-scale genome assembly of Pensacola bahiagrass (Paspalum notatum Flugge var. saurae).</title>
        <authorList>
            <person name="Vega J.M."/>
            <person name="Podio M."/>
            <person name="Orjuela J."/>
            <person name="Siena L.A."/>
            <person name="Pessino S.C."/>
            <person name="Combes M.C."/>
            <person name="Mariac C."/>
            <person name="Albertini E."/>
            <person name="Pupilli F."/>
            <person name="Ortiz J.P.A."/>
            <person name="Leblanc O."/>
        </authorList>
    </citation>
    <scope>NUCLEOTIDE SEQUENCE [LARGE SCALE GENOMIC DNA]</scope>
    <source>
        <strain evidence="11">R1</strain>
        <tissue evidence="11">Leaf</tissue>
    </source>
</reference>
<keyword evidence="6" id="KW-0804">Transcription</keyword>
<feature type="region of interest" description="Disordered" evidence="9">
    <location>
        <begin position="1"/>
        <end position="81"/>
    </location>
</feature>
<dbReference type="Proteomes" id="UP001341281">
    <property type="component" value="Chromosome 01"/>
</dbReference>
<sequence length="694" mass="78406">MERRYDPTSTNHELVLMGVVPDDEDDGEAGRDDLFGETPDAPIDIGDGPERVQPDANGEPGGATATASTTKSTGRKRKSTSPVWEDMDEIFETVNGVQVRVAARCHYCKKELSARSSGGTGHLSRHAEKCKLRHGIGRAGHQSMLRFNADGTVINWEYSADVARVQLKSVSCVALTSDIWSGNANHLSVVAHFVNSDWELEKRILAMRLIDCSHSGSNIAERISTVLGEYGLTDKVFSITLDNASSNTTAMDTLKPLLSGYVGPLLMHQRCGCHIINLFVKSAFDVLKPYLDDFRTAISFLNSSNQRIAAYKSFCIAMSVRPRKFGLDMDVRWNSTYLMLKHLIPYKSTFDVFIRTHYPQREEGALLTNDHWKSGMTTLGRKLTLGEFLTPRAEDLKFQRSNLQPESGSYELKPGIIRIAAEHPFSGEDNENPYTHLKRLVQVCRTFHQDGVPEEWVLWNLFPFTLEDRARKWYDTASIEAEGDWDALKLKFTKRFFSPIKVHLLKKAIINFKQLESEDLDEAWDRLEELRTQGPPINFDEETIISTFYFSLNTRDFKQVNICAGGSLLSRNVDEAMKILSDCCLTAKAERDRRESEEQKLAGVTSTYAIYKEQQPARKTPVSYAAEEEEYECFAPQVKTECSDFGSLASAKPLTEFDKMSWMPVDFGDTLMCAGPLPLEDLEEEKELFPPRYH</sequence>
<evidence type="ECO:0000256" key="9">
    <source>
        <dbReference type="SAM" id="MobiDB-lite"/>
    </source>
</evidence>
<dbReference type="GO" id="GO:0008270">
    <property type="term" value="F:zinc ion binding"/>
    <property type="evidence" value="ECO:0007669"/>
    <property type="project" value="UniProtKB-KW"/>
</dbReference>
<keyword evidence="12" id="KW-1185">Reference proteome</keyword>
<evidence type="ECO:0000256" key="8">
    <source>
        <dbReference type="PROSITE-ProRule" id="PRU00027"/>
    </source>
</evidence>
<evidence type="ECO:0000256" key="3">
    <source>
        <dbReference type="ARBA" id="ARBA00022771"/>
    </source>
</evidence>
<evidence type="ECO:0000259" key="10">
    <source>
        <dbReference type="PROSITE" id="PS50808"/>
    </source>
</evidence>
<protein>
    <recommendedName>
        <fullName evidence="10">BED-type domain-containing protein</fullName>
    </recommendedName>
</protein>
<evidence type="ECO:0000256" key="1">
    <source>
        <dbReference type="ARBA" id="ARBA00004123"/>
    </source>
</evidence>
<dbReference type="EMBL" id="CP144745">
    <property type="protein sequence ID" value="WVZ53857.1"/>
    <property type="molecule type" value="Genomic_DNA"/>
</dbReference>
<dbReference type="PANTHER" id="PTHR46481:SF10">
    <property type="entry name" value="ZINC FINGER BED DOMAIN-CONTAINING PROTEIN 39"/>
    <property type="match status" value="1"/>
</dbReference>
<feature type="compositionally biased region" description="Low complexity" evidence="9">
    <location>
        <begin position="62"/>
        <end position="72"/>
    </location>
</feature>
<feature type="domain" description="BED-type" evidence="10">
    <location>
        <begin position="78"/>
        <end position="134"/>
    </location>
</feature>
<evidence type="ECO:0000256" key="2">
    <source>
        <dbReference type="ARBA" id="ARBA00022723"/>
    </source>
</evidence>
<dbReference type="InterPro" id="IPR012337">
    <property type="entry name" value="RNaseH-like_sf"/>
</dbReference>